<evidence type="ECO:0000313" key="3">
    <source>
        <dbReference type="EMBL" id="KAE8376354.1"/>
    </source>
</evidence>
<keyword evidence="4" id="KW-1185">Reference proteome</keyword>
<evidence type="ECO:0000313" key="4">
    <source>
        <dbReference type="Proteomes" id="UP000326198"/>
    </source>
</evidence>
<sequence length="575" mass="64695">MLTSKRLFLVDEELGKKDDDHRPQEPSRFWRLSKRWKLPRLRRIILGVAALYMLYLFFRNMPTDLSPAPERFDPGLAETRQRTGMSWSPPAPSPVIPQRGPPPRDEFAPEGNLYYEGSIRFHSLGKTLFRFRRLPGAHGLPASRAVAFAGASLKSISGLLPLACKMANQQANEVHLVLMGRDDVSIEGIKHVNGIDDSDCPIYWHDGRVDYAQWSTDVHMEKAVASGWVYVQAYLSPQAVITQGESSEEAFFLQGIKKKARDLGTTHIVLPTASRDIMWMSSLDSHSLQAWNDVRVEILIQAPAESSGSFIRLIRSLKDADYLGSVPGLTIELPHDVDPQLLQFLKTMEWAPPASNKVTLRRRVRPGVLGAAEASLRTAEAFYPQDPNMTHVLMLSPQTELSAYFYHYLKQAMLKYKYSANAEQTASDLLGISLELPSSLPTNDGSFDPPTLDVRRSPSLGKRDMVPVSLGQVPNSNAALYFGDKWIEFQDFLSGRLAKEETPPPAKVISERYPAVMEYLLEFMREKDYYLLYPTAGDIEALATVHSDLFQFPEEYSEESWVKSTKPDNIDGQSN</sequence>
<feature type="compositionally biased region" description="Pro residues" evidence="1">
    <location>
        <begin position="89"/>
        <end position="101"/>
    </location>
</feature>
<feature type="region of interest" description="Disordered" evidence="1">
    <location>
        <begin position="71"/>
        <end position="108"/>
    </location>
</feature>
<dbReference type="EMBL" id="ML736242">
    <property type="protein sequence ID" value="KAE8376354.1"/>
    <property type="molecule type" value="Genomic_DNA"/>
</dbReference>
<protein>
    <submittedName>
        <fullName evidence="3">Uncharacterized protein</fullName>
    </submittedName>
</protein>
<evidence type="ECO:0000256" key="2">
    <source>
        <dbReference type="SAM" id="Phobius"/>
    </source>
</evidence>
<keyword evidence="2" id="KW-0472">Membrane</keyword>
<accession>A0A5N7B2Q2</accession>
<dbReference type="PANTHER" id="PTHR33604:SF3">
    <property type="entry name" value="OSJNBA0004B13.7 PROTEIN"/>
    <property type="match status" value="1"/>
</dbReference>
<reference evidence="3 4" key="1">
    <citation type="submission" date="2019-04" db="EMBL/GenBank/DDBJ databases">
        <title>Friends and foes A comparative genomics studyof 23 Aspergillus species from section Flavi.</title>
        <authorList>
            <consortium name="DOE Joint Genome Institute"/>
            <person name="Kjaerbolling I."/>
            <person name="Vesth T."/>
            <person name="Frisvad J.C."/>
            <person name="Nybo J.L."/>
            <person name="Theobald S."/>
            <person name="Kildgaard S."/>
            <person name="Isbrandt T."/>
            <person name="Kuo A."/>
            <person name="Sato A."/>
            <person name="Lyhne E.K."/>
            <person name="Kogle M.E."/>
            <person name="Wiebenga A."/>
            <person name="Kun R.S."/>
            <person name="Lubbers R.J."/>
            <person name="Makela M.R."/>
            <person name="Barry K."/>
            <person name="Chovatia M."/>
            <person name="Clum A."/>
            <person name="Daum C."/>
            <person name="Haridas S."/>
            <person name="He G."/>
            <person name="LaButti K."/>
            <person name="Lipzen A."/>
            <person name="Mondo S."/>
            <person name="Riley R."/>
            <person name="Salamov A."/>
            <person name="Simmons B.A."/>
            <person name="Magnuson J.K."/>
            <person name="Henrissat B."/>
            <person name="Mortensen U.H."/>
            <person name="Larsen T.O."/>
            <person name="Devries R.P."/>
            <person name="Grigoriev I.V."/>
            <person name="Machida M."/>
            <person name="Baker S.E."/>
            <person name="Andersen M.R."/>
        </authorList>
    </citation>
    <scope>NUCLEOTIDE SEQUENCE [LARGE SCALE GENOMIC DNA]</scope>
    <source>
        <strain evidence="3 4">IBT 29228</strain>
    </source>
</reference>
<proteinExistence type="predicted"/>
<keyword evidence="2" id="KW-0812">Transmembrane</keyword>
<organism evidence="3 4">
    <name type="scientific">Aspergillus bertholletiae</name>
    <dbReference type="NCBI Taxonomy" id="1226010"/>
    <lineage>
        <taxon>Eukaryota</taxon>
        <taxon>Fungi</taxon>
        <taxon>Dikarya</taxon>
        <taxon>Ascomycota</taxon>
        <taxon>Pezizomycotina</taxon>
        <taxon>Eurotiomycetes</taxon>
        <taxon>Eurotiomycetidae</taxon>
        <taxon>Eurotiales</taxon>
        <taxon>Aspergillaceae</taxon>
        <taxon>Aspergillus</taxon>
        <taxon>Aspergillus subgen. Circumdati</taxon>
    </lineage>
</organism>
<gene>
    <name evidence="3" type="ORF">BDV26DRAFT_265754</name>
</gene>
<feature type="transmembrane region" description="Helical" evidence="2">
    <location>
        <begin position="41"/>
        <end position="58"/>
    </location>
</feature>
<dbReference type="OrthoDB" id="5397682at2759"/>
<evidence type="ECO:0000256" key="1">
    <source>
        <dbReference type="SAM" id="MobiDB-lite"/>
    </source>
</evidence>
<keyword evidence="2" id="KW-1133">Transmembrane helix</keyword>
<dbReference type="Proteomes" id="UP000326198">
    <property type="component" value="Unassembled WGS sequence"/>
</dbReference>
<dbReference type="AlphaFoldDB" id="A0A5N7B2Q2"/>
<dbReference type="PANTHER" id="PTHR33604">
    <property type="entry name" value="OSJNBA0004B13.7 PROTEIN"/>
    <property type="match status" value="1"/>
</dbReference>
<name>A0A5N7B2Q2_9EURO</name>